<dbReference type="Proteomes" id="UP000838412">
    <property type="component" value="Chromosome 2"/>
</dbReference>
<dbReference type="AlphaFoldDB" id="A0A8J9ZLX2"/>
<evidence type="ECO:0000313" key="2">
    <source>
        <dbReference type="Proteomes" id="UP000838412"/>
    </source>
</evidence>
<reference evidence="1" key="1">
    <citation type="submission" date="2022-01" db="EMBL/GenBank/DDBJ databases">
        <authorList>
            <person name="Braso-Vives M."/>
        </authorList>
    </citation>
    <scope>NUCLEOTIDE SEQUENCE</scope>
</reference>
<name>A0A8J9ZLX2_BRALA</name>
<evidence type="ECO:0000313" key="1">
    <source>
        <dbReference type="EMBL" id="CAH1255614.1"/>
    </source>
</evidence>
<protein>
    <submittedName>
        <fullName evidence="1">Hypp1577 protein</fullName>
    </submittedName>
</protein>
<organism evidence="1 2">
    <name type="scientific">Branchiostoma lanceolatum</name>
    <name type="common">Common lancelet</name>
    <name type="synonym">Amphioxus lanceolatum</name>
    <dbReference type="NCBI Taxonomy" id="7740"/>
    <lineage>
        <taxon>Eukaryota</taxon>
        <taxon>Metazoa</taxon>
        <taxon>Chordata</taxon>
        <taxon>Cephalochordata</taxon>
        <taxon>Leptocardii</taxon>
        <taxon>Amphioxiformes</taxon>
        <taxon>Branchiostomatidae</taxon>
        <taxon>Branchiostoma</taxon>
    </lineage>
</organism>
<keyword evidence="2" id="KW-1185">Reference proteome</keyword>
<proteinExistence type="predicted"/>
<accession>A0A8J9ZLX2</accession>
<dbReference type="EMBL" id="OV696687">
    <property type="protein sequence ID" value="CAH1255614.1"/>
    <property type="molecule type" value="Genomic_DNA"/>
</dbReference>
<sequence>MCRMWQRLSMPYSATKQCYRTVQRYLAEMGGVQWAAVNRARLADCSSSRKELLQLTMFQIRRQGMQKGTPCQHSQCKCANFCAPSNSSVKSASRQCTECQHLESDHRLVPYPWC</sequence>
<gene>
    <name evidence="1" type="primary">Hypp1577</name>
    <name evidence="1" type="ORF">BLAG_LOCUS14594</name>
</gene>